<dbReference type="InterPro" id="IPR017925">
    <property type="entry name" value="DHFR_CS"/>
</dbReference>
<dbReference type="InterPro" id="IPR024072">
    <property type="entry name" value="DHFR-like_dom_sf"/>
</dbReference>
<organism evidence="9 10">
    <name type="scientific">Cristinia sonorae</name>
    <dbReference type="NCBI Taxonomy" id="1940300"/>
    <lineage>
        <taxon>Eukaryota</taxon>
        <taxon>Fungi</taxon>
        <taxon>Dikarya</taxon>
        <taxon>Basidiomycota</taxon>
        <taxon>Agaricomycotina</taxon>
        <taxon>Agaricomycetes</taxon>
        <taxon>Agaricomycetidae</taxon>
        <taxon>Agaricales</taxon>
        <taxon>Pleurotineae</taxon>
        <taxon>Stephanosporaceae</taxon>
        <taxon>Cristinia</taxon>
    </lineage>
</organism>
<dbReference type="GO" id="GO:0046452">
    <property type="term" value="P:dihydrofolate metabolic process"/>
    <property type="evidence" value="ECO:0007669"/>
    <property type="project" value="TreeGrafter"/>
</dbReference>
<evidence type="ECO:0000256" key="3">
    <source>
        <dbReference type="ARBA" id="ARBA00018886"/>
    </source>
</evidence>
<keyword evidence="6" id="KW-0560">Oxidoreductase</keyword>
<name>A0A8K0XQJ4_9AGAR</name>
<dbReference type="CDD" id="cd00209">
    <property type="entry name" value="DHFR"/>
    <property type="match status" value="1"/>
</dbReference>
<evidence type="ECO:0000256" key="7">
    <source>
        <dbReference type="RuleBase" id="RU004474"/>
    </source>
</evidence>
<dbReference type="Proteomes" id="UP000813824">
    <property type="component" value="Unassembled WGS sequence"/>
</dbReference>
<dbReference type="InterPro" id="IPR012259">
    <property type="entry name" value="DHFR"/>
</dbReference>
<dbReference type="Gene3D" id="3.40.430.10">
    <property type="entry name" value="Dihydrofolate Reductase, subunit A"/>
    <property type="match status" value="1"/>
</dbReference>
<gene>
    <name evidence="9" type="ORF">BXZ70DRAFT_938344</name>
</gene>
<dbReference type="OrthoDB" id="414698at2759"/>
<comment type="similarity">
    <text evidence="7">Belongs to the dihydrofolate reductase family.</text>
</comment>
<proteinExistence type="inferred from homology"/>
<evidence type="ECO:0000259" key="8">
    <source>
        <dbReference type="PROSITE" id="PS51330"/>
    </source>
</evidence>
<dbReference type="PANTHER" id="PTHR48069:SF3">
    <property type="entry name" value="DIHYDROFOLATE REDUCTASE"/>
    <property type="match status" value="1"/>
</dbReference>
<dbReference type="GO" id="GO:0004146">
    <property type="term" value="F:dihydrofolate reductase activity"/>
    <property type="evidence" value="ECO:0007669"/>
    <property type="project" value="UniProtKB-EC"/>
</dbReference>
<feature type="domain" description="DHFR" evidence="8">
    <location>
        <begin position="3"/>
        <end position="210"/>
    </location>
</feature>
<dbReference type="SUPFAM" id="SSF53597">
    <property type="entry name" value="Dihydrofolate reductase-like"/>
    <property type="match status" value="1"/>
</dbReference>
<evidence type="ECO:0000256" key="6">
    <source>
        <dbReference type="ARBA" id="ARBA00023002"/>
    </source>
</evidence>
<keyword evidence="4" id="KW-0554">One-carbon metabolism</keyword>
<dbReference type="GO" id="GO:0006730">
    <property type="term" value="P:one-carbon metabolic process"/>
    <property type="evidence" value="ECO:0007669"/>
    <property type="project" value="UniProtKB-KW"/>
</dbReference>
<dbReference type="GO" id="GO:0005739">
    <property type="term" value="C:mitochondrion"/>
    <property type="evidence" value="ECO:0007669"/>
    <property type="project" value="TreeGrafter"/>
</dbReference>
<evidence type="ECO:0000256" key="1">
    <source>
        <dbReference type="ARBA" id="ARBA00004903"/>
    </source>
</evidence>
<sequence>MHRLTLIVAATSANGIGQNGRLPWRLPKEMAYFARTTTNAPEGTSNAVIMGRNTWESIPDKFRPLKNRANVVISRNDKYHLTPAPRTGDTTAHLCGSLESALSHISRANDRKPVHRAFVIGGASLYTETLLLPSSSASFVDRILLTRILQPAFDDCDTFMPDFERIARDQGGSSVWRKASHEELEAWVGFEVPKKEVENGVHYEFQMWVR</sequence>
<comment type="pathway">
    <text evidence="1">Cofactor biosynthesis; tetrahydrofolate biosynthesis; 5,6,7,8-tetrahydrofolate from 7,8-dihydrofolate: step 1/1.</text>
</comment>
<dbReference type="AlphaFoldDB" id="A0A8K0XQJ4"/>
<dbReference type="GO" id="GO:0046654">
    <property type="term" value="P:tetrahydrofolate biosynthetic process"/>
    <property type="evidence" value="ECO:0007669"/>
    <property type="project" value="UniProtKB-UniPathway"/>
</dbReference>
<dbReference type="InterPro" id="IPR001796">
    <property type="entry name" value="DHFR_dom"/>
</dbReference>
<evidence type="ECO:0000256" key="4">
    <source>
        <dbReference type="ARBA" id="ARBA00022563"/>
    </source>
</evidence>
<evidence type="ECO:0000256" key="2">
    <source>
        <dbReference type="ARBA" id="ARBA00012856"/>
    </source>
</evidence>
<dbReference type="PANTHER" id="PTHR48069">
    <property type="entry name" value="DIHYDROFOLATE REDUCTASE"/>
    <property type="match status" value="1"/>
</dbReference>
<protein>
    <recommendedName>
        <fullName evidence="3">Dihydrofolate reductase</fullName>
        <ecNumber evidence="2">1.5.1.3</ecNumber>
    </recommendedName>
</protein>
<evidence type="ECO:0000313" key="10">
    <source>
        <dbReference type="Proteomes" id="UP000813824"/>
    </source>
</evidence>
<dbReference type="PRINTS" id="PR00070">
    <property type="entry name" value="DHFR"/>
</dbReference>
<evidence type="ECO:0000313" key="9">
    <source>
        <dbReference type="EMBL" id="KAH8100691.1"/>
    </source>
</evidence>
<keyword evidence="5" id="KW-0521">NADP</keyword>
<dbReference type="GO" id="GO:0046655">
    <property type="term" value="P:folic acid metabolic process"/>
    <property type="evidence" value="ECO:0007669"/>
    <property type="project" value="TreeGrafter"/>
</dbReference>
<accession>A0A8K0XQJ4</accession>
<comment type="caution">
    <text evidence="9">The sequence shown here is derived from an EMBL/GenBank/DDBJ whole genome shotgun (WGS) entry which is preliminary data.</text>
</comment>
<dbReference type="EMBL" id="JAEVFJ010000015">
    <property type="protein sequence ID" value="KAH8100691.1"/>
    <property type="molecule type" value="Genomic_DNA"/>
</dbReference>
<dbReference type="PROSITE" id="PS51330">
    <property type="entry name" value="DHFR_2"/>
    <property type="match status" value="1"/>
</dbReference>
<dbReference type="PROSITE" id="PS00075">
    <property type="entry name" value="DHFR_1"/>
    <property type="match status" value="1"/>
</dbReference>
<dbReference type="EC" id="1.5.1.3" evidence="2"/>
<reference evidence="9" key="1">
    <citation type="journal article" date="2021" name="New Phytol.">
        <title>Evolutionary innovations through gain and loss of genes in the ectomycorrhizal Boletales.</title>
        <authorList>
            <person name="Wu G."/>
            <person name="Miyauchi S."/>
            <person name="Morin E."/>
            <person name="Kuo A."/>
            <person name="Drula E."/>
            <person name="Varga T."/>
            <person name="Kohler A."/>
            <person name="Feng B."/>
            <person name="Cao Y."/>
            <person name="Lipzen A."/>
            <person name="Daum C."/>
            <person name="Hundley H."/>
            <person name="Pangilinan J."/>
            <person name="Johnson J."/>
            <person name="Barry K."/>
            <person name="LaButti K."/>
            <person name="Ng V."/>
            <person name="Ahrendt S."/>
            <person name="Min B."/>
            <person name="Choi I.G."/>
            <person name="Park H."/>
            <person name="Plett J.M."/>
            <person name="Magnuson J."/>
            <person name="Spatafora J.W."/>
            <person name="Nagy L.G."/>
            <person name="Henrissat B."/>
            <person name="Grigoriev I.V."/>
            <person name="Yang Z.L."/>
            <person name="Xu J."/>
            <person name="Martin F.M."/>
        </authorList>
    </citation>
    <scope>NUCLEOTIDE SEQUENCE</scope>
    <source>
        <strain evidence="9">KKN 215</strain>
    </source>
</reference>
<dbReference type="GO" id="GO:0050661">
    <property type="term" value="F:NADP binding"/>
    <property type="evidence" value="ECO:0007669"/>
    <property type="project" value="InterPro"/>
</dbReference>
<dbReference type="Pfam" id="PF00186">
    <property type="entry name" value="DHFR_1"/>
    <property type="match status" value="1"/>
</dbReference>
<keyword evidence="10" id="KW-1185">Reference proteome</keyword>
<evidence type="ECO:0000256" key="5">
    <source>
        <dbReference type="ARBA" id="ARBA00022857"/>
    </source>
</evidence>
<dbReference type="UniPathway" id="UPA00077">
    <property type="reaction ID" value="UER00158"/>
</dbReference>